<dbReference type="RefSeq" id="WP_259054613.1">
    <property type="nucleotide sequence ID" value="NZ_JANUCT010000005.1"/>
</dbReference>
<comment type="caution">
    <text evidence="2">The sequence shown here is derived from an EMBL/GenBank/DDBJ whole genome shotgun (WGS) entry which is preliminary data.</text>
</comment>
<keyword evidence="3" id="KW-1185">Reference proteome</keyword>
<proteinExistence type="predicted"/>
<name>A0AAE3HL72_9GAMM</name>
<protein>
    <submittedName>
        <fullName evidence="2">Glycosyltransferase involved in cell wall biosynthesis</fullName>
    </submittedName>
</protein>
<feature type="domain" description="DUF3492" evidence="1">
    <location>
        <begin position="13"/>
        <end position="292"/>
    </location>
</feature>
<dbReference type="Proteomes" id="UP001204445">
    <property type="component" value="Unassembled WGS sequence"/>
</dbReference>
<evidence type="ECO:0000313" key="2">
    <source>
        <dbReference type="EMBL" id="MCS3903007.1"/>
    </source>
</evidence>
<dbReference type="Gene3D" id="3.40.50.2000">
    <property type="entry name" value="Glycogen Phosphorylase B"/>
    <property type="match status" value="2"/>
</dbReference>
<dbReference type="AlphaFoldDB" id="A0AAE3HL72"/>
<dbReference type="InterPro" id="IPR022622">
    <property type="entry name" value="DUF3492"/>
</dbReference>
<evidence type="ECO:0000259" key="1">
    <source>
        <dbReference type="Pfam" id="PF11997"/>
    </source>
</evidence>
<dbReference type="Pfam" id="PF13692">
    <property type="entry name" value="Glyco_trans_1_4"/>
    <property type="match status" value="1"/>
</dbReference>
<dbReference type="EMBL" id="JANUCT010000005">
    <property type="protein sequence ID" value="MCS3903007.1"/>
    <property type="molecule type" value="Genomic_DNA"/>
</dbReference>
<evidence type="ECO:0000313" key="3">
    <source>
        <dbReference type="Proteomes" id="UP001204445"/>
    </source>
</evidence>
<gene>
    <name evidence="2" type="ORF">J2T55_001015</name>
</gene>
<sequence>MNLPRLNPDDQPADVTLLLEGSYPLIRGGVASWVHQLITGLPSLRFAAIFVGGAEDEYQGLRYELPPNLVHLELHYLLAGKAATKPAPRQGCPAAFQANDELHQYFKSPTEYSGEHCLQSIASLLEQPGGLSEEDFLYSQQAWDQIVDYYQRYCTNPSFIDYFWNVRNIHAPLFLLADIAKHLPPTRCLHSISTGYTGFIGALARQLHDIPFLLTEHGIYTKERRIELTEVEWIKTPQANLGELLQHEVDYVRHMWQRFFEGLGRLCYVAADSVTTLYENNRLQQIQDGAYAERTQVIHNGIDVQKFSHLRERDADARPPVIGFLGRITPIKDLKTLIRSMHTVCTRMPEAEVLIAGPEDEDPEYDEECKALVKRLGLEDRIHFLGFQKTEEILGRISVLVLSSISEAQPLVVLEAMAAGVPVVATDVGACRELLYGSNGSRHEPQAVETMDPRPDQACGYIVPIANPESMANAVLKLLRDSEDWQRAHDAGIRRVDAEYTQELMFDRYRRLYEDTMQADADREKN</sequence>
<dbReference type="InterPro" id="IPR047691">
    <property type="entry name" value="PelF-like"/>
</dbReference>
<dbReference type="Pfam" id="PF11997">
    <property type="entry name" value="DUF3492"/>
    <property type="match status" value="1"/>
</dbReference>
<reference evidence="2" key="1">
    <citation type="submission" date="2022-08" db="EMBL/GenBank/DDBJ databases">
        <title>Genomic Encyclopedia of Type Strains, Phase III (KMG-III): the genomes of soil and plant-associated and newly described type strains.</title>
        <authorList>
            <person name="Whitman W."/>
        </authorList>
    </citation>
    <scope>NUCLEOTIDE SEQUENCE</scope>
    <source>
        <strain evidence="2">HMT 1</strain>
    </source>
</reference>
<accession>A0AAE3HL72</accession>
<dbReference type="NCBIfam" id="NF038011">
    <property type="entry name" value="PelF"/>
    <property type="match status" value="1"/>
</dbReference>
<dbReference type="PANTHER" id="PTHR12526">
    <property type="entry name" value="GLYCOSYLTRANSFERASE"/>
    <property type="match status" value="1"/>
</dbReference>
<dbReference type="PANTHER" id="PTHR12526:SF608">
    <property type="entry name" value="PELF"/>
    <property type="match status" value="1"/>
</dbReference>
<organism evidence="2 3">
    <name type="scientific">Methylohalomonas lacus</name>
    <dbReference type="NCBI Taxonomy" id="398773"/>
    <lineage>
        <taxon>Bacteria</taxon>
        <taxon>Pseudomonadati</taxon>
        <taxon>Pseudomonadota</taxon>
        <taxon>Gammaproteobacteria</taxon>
        <taxon>Methylohalomonadales</taxon>
        <taxon>Methylohalomonadaceae</taxon>
        <taxon>Methylohalomonas</taxon>
    </lineage>
</organism>
<dbReference type="SUPFAM" id="SSF53756">
    <property type="entry name" value="UDP-Glycosyltransferase/glycogen phosphorylase"/>
    <property type="match status" value="1"/>
</dbReference>